<organism evidence="2 3">
    <name type="scientific">Lentinula detonsa</name>
    <dbReference type="NCBI Taxonomy" id="2804962"/>
    <lineage>
        <taxon>Eukaryota</taxon>
        <taxon>Fungi</taxon>
        <taxon>Dikarya</taxon>
        <taxon>Basidiomycota</taxon>
        <taxon>Agaricomycotina</taxon>
        <taxon>Agaricomycetes</taxon>
        <taxon>Agaricomycetidae</taxon>
        <taxon>Agaricales</taxon>
        <taxon>Marasmiineae</taxon>
        <taxon>Omphalotaceae</taxon>
        <taxon>Lentinula</taxon>
    </lineage>
</organism>
<gene>
    <name evidence="2" type="ORF">F5890DRAFT_1571338</name>
</gene>
<evidence type="ECO:0000313" key="2">
    <source>
        <dbReference type="EMBL" id="KAJ3987893.1"/>
    </source>
</evidence>
<dbReference type="PANTHER" id="PTHR35871">
    <property type="entry name" value="EXPRESSED PROTEIN"/>
    <property type="match status" value="1"/>
</dbReference>
<accession>A0AA38Q6M2</accession>
<reference evidence="2" key="1">
    <citation type="submission" date="2022-08" db="EMBL/GenBank/DDBJ databases">
        <authorList>
            <consortium name="DOE Joint Genome Institute"/>
            <person name="Min B."/>
            <person name="Riley R."/>
            <person name="Sierra-Patev S."/>
            <person name="Naranjo-Ortiz M."/>
            <person name="Looney B."/>
            <person name="Konkel Z."/>
            <person name="Slot J.C."/>
            <person name="Sakamoto Y."/>
            <person name="Steenwyk J.L."/>
            <person name="Rokas A."/>
            <person name="Carro J."/>
            <person name="Camarero S."/>
            <person name="Ferreira P."/>
            <person name="Molpeceres G."/>
            <person name="Ruiz-Duenas F.J."/>
            <person name="Serrano A."/>
            <person name="Henrissat B."/>
            <person name="Drula E."/>
            <person name="Hughes K.W."/>
            <person name="Mata J.L."/>
            <person name="Ishikawa N.K."/>
            <person name="Vargas-Isla R."/>
            <person name="Ushijima S."/>
            <person name="Smith C.A."/>
            <person name="Ahrendt S."/>
            <person name="Andreopoulos W."/>
            <person name="He G."/>
            <person name="Labutti K."/>
            <person name="Lipzen A."/>
            <person name="Ng V."/>
            <person name="Sandor L."/>
            <person name="Barry K."/>
            <person name="Martinez A.T."/>
            <person name="Xiao Y."/>
            <person name="Gibbons J.G."/>
            <person name="Terashima K."/>
            <person name="Hibbett D.S."/>
            <person name="Grigoriev I.V."/>
        </authorList>
    </citation>
    <scope>NUCLEOTIDE SEQUENCE</scope>
    <source>
        <strain evidence="2">TFB7829</strain>
    </source>
</reference>
<name>A0AA38Q6M2_9AGAR</name>
<comment type="caution">
    <text evidence="2">The sequence shown here is derived from an EMBL/GenBank/DDBJ whole genome shotgun (WGS) entry which is preliminary data.</text>
</comment>
<dbReference type="GO" id="GO:0003676">
    <property type="term" value="F:nucleic acid binding"/>
    <property type="evidence" value="ECO:0007669"/>
    <property type="project" value="InterPro"/>
</dbReference>
<proteinExistence type="predicted"/>
<dbReference type="PANTHER" id="PTHR35871:SF1">
    <property type="entry name" value="CXC1-LIKE CYSTEINE CLUSTER ASSOCIATED WITH KDZ TRANSPOSASES DOMAIN-CONTAINING PROTEIN"/>
    <property type="match status" value="1"/>
</dbReference>
<dbReference type="EMBL" id="MU801916">
    <property type="protein sequence ID" value="KAJ3987893.1"/>
    <property type="molecule type" value="Genomic_DNA"/>
</dbReference>
<sequence>MPINLPLHPHAQECIAAQVELDVTANPAEVFTGYASDSEMNDDDSDDDINDDSHNNKNNDENVNGSEEELGIAAASKLKHRKLDVSVKSLREHEQQKRHEALRLGLKNISKVIILRHYEFETGDHGLQARRARAIESYLHLVVWNRCHAKVFSLLEDLLICAELQSWLHTNKWAMNPAKLAQHTQEKIIMPEVKKYLQNTVNNEMPQGLIRYIDTILFPWIQEKVVQSISLRTAQRWLHKEVNDGQKKEWVWDGEYKMRKKGVGRGLHRSDIICSTVGWLEDAGQELEYGKNYDGYWTGELFVKQLQEEIIPAFEAKHNPNEYQALIMADNSQGHSAYAQDALLTCCMNMNPGGKQGMLRDTWFYDHNGHRVVQKMIDENGIPKGMKQFHCELNFIEFFWGAAKKYLRDHCDYTFNGLKANMHPALGSVSLLTIWKWEHRMHRWMVIAG</sequence>
<dbReference type="Gene3D" id="3.30.420.10">
    <property type="entry name" value="Ribonuclease H-like superfamily/Ribonuclease H"/>
    <property type="match status" value="1"/>
</dbReference>
<evidence type="ECO:0000256" key="1">
    <source>
        <dbReference type="SAM" id="MobiDB-lite"/>
    </source>
</evidence>
<dbReference type="AlphaFoldDB" id="A0AA38Q6M2"/>
<protein>
    <submittedName>
        <fullName evidence="2">Uncharacterized protein</fullName>
    </submittedName>
</protein>
<feature type="compositionally biased region" description="Basic and acidic residues" evidence="1">
    <location>
        <begin position="51"/>
        <end position="60"/>
    </location>
</feature>
<feature type="region of interest" description="Disordered" evidence="1">
    <location>
        <begin position="35"/>
        <end position="67"/>
    </location>
</feature>
<dbReference type="InterPro" id="IPR036397">
    <property type="entry name" value="RNaseH_sf"/>
</dbReference>
<dbReference type="Proteomes" id="UP001163850">
    <property type="component" value="Unassembled WGS sequence"/>
</dbReference>
<evidence type="ECO:0000313" key="3">
    <source>
        <dbReference type="Proteomes" id="UP001163850"/>
    </source>
</evidence>
<feature type="compositionally biased region" description="Acidic residues" evidence="1">
    <location>
        <begin position="39"/>
        <end position="50"/>
    </location>
</feature>